<protein>
    <submittedName>
        <fullName evidence="1">Uncharacterized protein</fullName>
    </submittedName>
</protein>
<comment type="caution">
    <text evidence="1">The sequence shown here is derived from an EMBL/GenBank/DDBJ whole genome shotgun (WGS) entry which is preliminary data.</text>
</comment>
<reference evidence="1" key="2">
    <citation type="submission" date="2022-12" db="EMBL/GenBank/DDBJ databases">
        <authorList>
            <person name="Sun Q."/>
            <person name="Kim S."/>
        </authorList>
    </citation>
    <scope>NUCLEOTIDE SEQUENCE</scope>
    <source>
        <strain evidence="1">KCTC 12344</strain>
    </source>
</reference>
<dbReference type="RefSeq" id="WP_189568670.1">
    <property type="nucleotide sequence ID" value="NZ_BMWW01000002.1"/>
</dbReference>
<dbReference type="EMBL" id="BMWW01000002">
    <property type="protein sequence ID" value="GGY83176.1"/>
    <property type="molecule type" value="Genomic_DNA"/>
</dbReference>
<gene>
    <name evidence="1" type="ORF">GCM10007388_15230</name>
</gene>
<sequence>MNTTTRTIRAAALAATLVGGRMGGIPQTGPEPAYCGPSSSYNDGVGAFMLAGAELKRMVTE</sequence>
<evidence type="ECO:0000313" key="1">
    <source>
        <dbReference type="EMBL" id="GGY83176.1"/>
    </source>
</evidence>
<evidence type="ECO:0000313" key="2">
    <source>
        <dbReference type="Proteomes" id="UP000619512"/>
    </source>
</evidence>
<proteinExistence type="predicted"/>
<dbReference type="AlphaFoldDB" id="A0AA87Y6M8"/>
<accession>A0AA87Y6M8</accession>
<organism evidence="1 2">
    <name type="scientific">Pseudoduganella plicata</name>
    <dbReference type="NCBI Taxonomy" id="321984"/>
    <lineage>
        <taxon>Bacteria</taxon>
        <taxon>Pseudomonadati</taxon>
        <taxon>Pseudomonadota</taxon>
        <taxon>Betaproteobacteria</taxon>
        <taxon>Burkholderiales</taxon>
        <taxon>Oxalobacteraceae</taxon>
        <taxon>Telluria group</taxon>
        <taxon>Pseudoduganella</taxon>
    </lineage>
</organism>
<dbReference type="Proteomes" id="UP000619512">
    <property type="component" value="Unassembled WGS sequence"/>
</dbReference>
<reference evidence="1" key="1">
    <citation type="journal article" date="2014" name="Int. J. Syst. Evol. Microbiol.">
        <title>Complete genome sequence of Corynebacterium casei LMG S-19264T (=DSM 44701T), isolated from a smear-ripened cheese.</title>
        <authorList>
            <consortium name="US DOE Joint Genome Institute (JGI-PGF)"/>
            <person name="Walter F."/>
            <person name="Albersmeier A."/>
            <person name="Kalinowski J."/>
            <person name="Ruckert C."/>
        </authorList>
    </citation>
    <scope>NUCLEOTIDE SEQUENCE</scope>
    <source>
        <strain evidence="1">KCTC 12344</strain>
    </source>
</reference>
<name>A0AA87Y6M8_9BURK</name>